<sequence>MNSELNLRFEYEIGQQDRFEKKFLKKEEDCNRRTRRSCISPAIEEGTCRGLEDEVVHGKVGRGLEDIDVYDVEAEAKYTDAIKDLEKFSFPRQESLEACKDYGIEFFMSLLILEEIHGKEDHLDHDIPLFEAIAASQARADEKRKKDVSLNMVVEVVDDIWPSSLALNTETPISETMLITNYAPVSFATPKAGTVVLVQVVNPVKPALEITTDNSSFTVVASQEPSIVVIDY</sequence>
<organism evidence="1 2">
    <name type="scientific">Tanacetum coccineum</name>
    <dbReference type="NCBI Taxonomy" id="301880"/>
    <lineage>
        <taxon>Eukaryota</taxon>
        <taxon>Viridiplantae</taxon>
        <taxon>Streptophyta</taxon>
        <taxon>Embryophyta</taxon>
        <taxon>Tracheophyta</taxon>
        <taxon>Spermatophyta</taxon>
        <taxon>Magnoliopsida</taxon>
        <taxon>eudicotyledons</taxon>
        <taxon>Gunneridae</taxon>
        <taxon>Pentapetalae</taxon>
        <taxon>asterids</taxon>
        <taxon>campanulids</taxon>
        <taxon>Asterales</taxon>
        <taxon>Asteraceae</taxon>
        <taxon>Asteroideae</taxon>
        <taxon>Anthemideae</taxon>
        <taxon>Anthemidinae</taxon>
        <taxon>Tanacetum</taxon>
    </lineage>
</organism>
<accession>A0ABQ4WQX2</accession>
<dbReference type="Proteomes" id="UP001151760">
    <property type="component" value="Unassembled WGS sequence"/>
</dbReference>
<protein>
    <submittedName>
        <fullName evidence="1">Uncharacterized protein</fullName>
    </submittedName>
</protein>
<evidence type="ECO:0000313" key="1">
    <source>
        <dbReference type="EMBL" id="GJS55280.1"/>
    </source>
</evidence>
<keyword evidence="2" id="KW-1185">Reference proteome</keyword>
<gene>
    <name evidence="1" type="ORF">Tco_0628642</name>
</gene>
<reference evidence="1" key="1">
    <citation type="journal article" date="2022" name="Int. J. Mol. Sci.">
        <title>Draft Genome of Tanacetum Coccineum: Genomic Comparison of Closely Related Tanacetum-Family Plants.</title>
        <authorList>
            <person name="Yamashiro T."/>
            <person name="Shiraishi A."/>
            <person name="Nakayama K."/>
            <person name="Satake H."/>
        </authorList>
    </citation>
    <scope>NUCLEOTIDE SEQUENCE</scope>
</reference>
<dbReference type="EMBL" id="BQNB010008858">
    <property type="protein sequence ID" value="GJS55280.1"/>
    <property type="molecule type" value="Genomic_DNA"/>
</dbReference>
<proteinExistence type="predicted"/>
<evidence type="ECO:0000313" key="2">
    <source>
        <dbReference type="Proteomes" id="UP001151760"/>
    </source>
</evidence>
<comment type="caution">
    <text evidence="1">The sequence shown here is derived from an EMBL/GenBank/DDBJ whole genome shotgun (WGS) entry which is preliminary data.</text>
</comment>
<reference evidence="1" key="2">
    <citation type="submission" date="2022-01" db="EMBL/GenBank/DDBJ databases">
        <authorList>
            <person name="Yamashiro T."/>
            <person name="Shiraishi A."/>
            <person name="Satake H."/>
            <person name="Nakayama K."/>
        </authorList>
    </citation>
    <scope>NUCLEOTIDE SEQUENCE</scope>
</reference>
<name>A0ABQ4WQX2_9ASTR</name>